<dbReference type="CDD" id="cd02440">
    <property type="entry name" value="AdoMet_MTases"/>
    <property type="match status" value="1"/>
</dbReference>
<sequence>MVFVSIRPQLLARPTMGFTFKQFHVNDDQCGMKVSTDSVLLGAWAQVEEGETILDIGTGSGLLSLMASQRGAGHVLGIELDGSASQQAQANVAASPWPTQIDIVNTGLEAFCESSANQFQHIISNPPYFESGLVSPCQKRGSARHGLSFETLFRCASQLLAPSGKMSLVLPTQAWLSAQQASQAQRLYPTRVTQVTTRPNKPVKLMLIELSRAVTPCQTESLLIHSEAGQYSTSFKRLTADFYLNG</sequence>
<dbReference type="PANTHER" id="PTHR47739">
    <property type="entry name" value="TRNA1(VAL) (ADENINE(37)-N6)-METHYLTRANSFERASE"/>
    <property type="match status" value="1"/>
</dbReference>
<reference evidence="7 8" key="1">
    <citation type="submission" date="2019-04" db="EMBL/GenBank/DDBJ databases">
        <authorList>
            <person name="Hwang J.C."/>
        </authorList>
    </citation>
    <scope>NUCLEOTIDE SEQUENCE [LARGE SCALE GENOMIC DNA]</scope>
    <source>
        <strain evidence="7 8">IMCC35002</strain>
    </source>
</reference>
<organism evidence="7 8">
    <name type="scientific">Ferrimonas aestuarii</name>
    <dbReference type="NCBI Taxonomy" id="2569539"/>
    <lineage>
        <taxon>Bacteria</taxon>
        <taxon>Pseudomonadati</taxon>
        <taxon>Pseudomonadota</taxon>
        <taxon>Gammaproteobacteria</taxon>
        <taxon>Alteromonadales</taxon>
        <taxon>Ferrimonadaceae</taxon>
        <taxon>Ferrimonas</taxon>
    </lineage>
</organism>
<gene>
    <name evidence="7" type="ORF">FCL42_15155</name>
</gene>
<dbReference type="Pfam" id="PF06325">
    <property type="entry name" value="PrmA"/>
    <property type="match status" value="1"/>
</dbReference>
<evidence type="ECO:0000256" key="1">
    <source>
        <dbReference type="ARBA" id="ARBA00022490"/>
    </source>
</evidence>
<keyword evidence="2 6" id="KW-0489">Methyltransferase</keyword>
<dbReference type="PROSITE" id="PS00092">
    <property type="entry name" value="N6_MTASE"/>
    <property type="match status" value="1"/>
</dbReference>
<dbReference type="PANTHER" id="PTHR47739:SF1">
    <property type="entry name" value="TRNA1(VAL) (ADENINE(37)-N6)-METHYLTRANSFERASE"/>
    <property type="match status" value="1"/>
</dbReference>
<evidence type="ECO:0000313" key="7">
    <source>
        <dbReference type="EMBL" id="TKB53018.1"/>
    </source>
</evidence>
<dbReference type="GO" id="GO:0008033">
    <property type="term" value="P:tRNA processing"/>
    <property type="evidence" value="ECO:0007669"/>
    <property type="project" value="UniProtKB-UniRule"/>
</dbReference>
<dbReference type="InterPro" id="IPR002052">
    <property type="entry name" value="DNA_methylase_N6_adenine_CS"/>
</dbReference>
<comment type="catalytic activity">
    <reaction evidence="6">
        <text>adenosine(37) in tRNA1(Val) + S-adenosyl-L-methionine = N(6)-methyladenosine(37) in tRNA1(Val) + S-adenosyl-L-homocysteine + H(+)</text>
        <dbReference type="Rhea" id="RHEA:43160"/>
        <dbReference type="Rhea" id="RHEA-COMP:10369"/>
        <dbReference type="Rhea" id="RHEA-COMP:10370"/>
        <dbReference type="ChEBI" id="CHEBI:15378"/>
        <dbReference type="ChEBI" id="CHEBI:57856"/>
        <dbReference type="ChEBI" id="CHEBI:59789"/>
        <dbReference type="ChEBI" id="CHEBI:74411"/>
        <dbReference type="ChEBI" id="CHEBI:74449"/>
        <dbReference type="EC" id="2.1.1.223"/>
    </reaction>
</comment>
<name>A0A4U1BKV6_9GAMM</name>
<evidence type="ECO:0000256" key="5">
    <source>
        <dbReference type="ARBA" id="ARBA00022694"/>
    </source>
</evidence>
<dbReference type="GO" id="GO:0003676">
    <property type="term" value="F:nucleic acid binding"/>
    <property type="evidence" value="ECO:0007669"/>
    <property type="project" value="InterPro"/>
</dbReference>
<dbReference type="AlphaFoldDB" id="A0A4U1BKV6"/>
<dbReference type="PROSITE" id="PS01131">
    <property type="entry name" value="RRNA_A_DIMETH"/>
    <property type="match status" value="1"/>
</dbReference>
<dbReference type="EC" id="2.1.1.223" evidence="6"/>
<keyword evidence="5 6" id="KW-0819">tRNA processing</keyword>
<keyword evidence="4 6" id="KW-0949">S-adenosyl-L-methionine</keyword>
<proteinExistence type="inferred from homology"/>
<protein>
    <recommendedName>
        <fullName evidence="6">tRNA1(Val) (adenine(37)-N6)-methyltransferase</fullName>
        <ecNumber evidence="6">2.1.1.223</ecNumber>
    </recommendedName>
    <alternativeName>
        <fullName evidence="6">tRNA m6A37 methyltransferase</fullName>
    </alternativeName>
</protein>
<dbReference type="SUPFAM" id="SSF53335">
    <property type="entry name" value="S-adenosyl-L-methionine-dependent methyltransferases"/>
    <property type="match status" value="1"/>
</dbReference>
<comment type="subcellular location">
    <subcellularLocation>
        <location evidence="6">Cytoplasm</location>
    </subcellularLocation>
</comment>
<dbReference type="GO" id="GO:0005737">
    <property type="term" value="C:cytoplasm"/>
    <property type="evidence" value="ECO:0007669"/>
    <property type="project" value="UniProtKB-SubCell"/>
</dbReference>
<evidence type="ECO:0000256" key="3">
    <source>
        <dbReference type="ARBA" id="ARBA00022679"/>
    </source>
</evidence>
<dbReference type="HAMAP" id="MF_01872">
    <property type="entry name" value="tRNA_methyltr_YfiC"/>
    <property type="match status" value="1"/>
</dbReference>
<dbReference type="Proteomes" id="UP000305675">
    <property type="component" value="Unassembled WGS sequence"/>
</dbReference>
<comment type="similarity">
    <text evidence="6">Belongs to the methyltransferase superfamily. tRNA (adenine-N(6)-)-methyltransferase family.</text>
</comment>
<dbReference type="PRINTS" id="PR00507">
    <property type="entry name" value="N12N6MTFRASE"/>
</dbReference>
<keyword evidence="8" id="KW-1185">Reference proteome</keyword>
<dbReference type="Gene3D" id="3.40.50.150">
    <property type="entry name" value="Vaccinia Virus protein VP39"/>
    <property type="match status" value="1"/>
</dbReference>
<dbReference type="InterPro" id="IPR022882">
    <property type="entry name" value="tRNA_adenine-N6_MeTrfase"/>
</dbReference>
<accession>A0A4U1BKV6</accession>
<evidence type="ECO:0000313" key="8">
    <source>
        <dbReference type="Proteomes" id="UP000305675"/>
    </source>
</evidence>
<dbReference type="OrthoDB" id="5383291at2"/>
<dbReference type="GO" id="GO:0000179">
    <property type="term" value="F:rRNA (adenine-N6,N6-)-dimethyltransferase activity"/>
    <property type="evidence" value="ECO:0007669"/>
    <property type="project" value="InterPro"/>
</dbReference>
<keyword evidence="1 6" id="KW-0963">Cytoplasm</keyword>
<dbReference type="InterPro" id="IPR050210">
    <property type="entry name" value="tRNA_Adenine-N(6)_MTase"/>
</dbReference>
<dbReference type="InterPro" id="IPR020596">
    <property type="entry name" value="rRNA_Ade_Mease_Trfase_CS"/>
</dbReference>
<keyword evidence="3 6" id="KW-0808">Transferase</keyword>
<comment type="caution">
    <text evidence="7">The sequence shown here is derived from an EMBL/GenBank/DDBJ whole genome shotgun (WGS) entry which is preliminary data.</text>
</comment>
<evidence type="ECO:0000256" key="4">
    <source>
        <dbReference type="ARBA" id="ARBA00022691"/>
    </source>
</evidence>
<evidence type="ECO:0000256" key="2">
    <source>
        <dbReference type="ARBA" id="ARBA00022603"/>
    </source>
</evidence>
<dbReference type="GO" id="GO:0016430">
    <property type="term" value="F:tRNA (adenine-N6)-methyltransferase activity"/>
    <property type="evidence" value="ECO:0007669"/>
    <property type="project" value="UniProtKB-UniRule"/>
</dbReference>
<evidence type="ECO:0000256" key="6">
    <source>
        <dbReference type="HAMAP-Rule" id="MF_01872"/>
    </source>
</evidence>
<dbReference type="InterPro" id="IPR029063">
    <property type="entry name" value="SAM-dependent_MTases_sf"/>
</dbReference>
<comment type="function">
    <text evidence="6">Specifically methylates the adenine in position 37 of tRNA(1)(Val) (anticodon cmo5UAC).</text>
</comment>
<dbReference type="EMBL" id="SWCJ01000013">
    <property type="protein sequence ID" value="TKB53018.1"/>
    <property type="molecule type" value="Genomic_DNA"/>
</dbReference>